<comment type="caution">
    <text evidence="4">The sequence shown here is derived from an EMBL/GenBank/DDBJ whole genome shotgun (WGS) entry which is preliminary data.</text>
</comment>
<dbReference type="EMBL" id="CM026428">
    <property type="protein sequence ID" value="KAG0567860.1"/>
    <property type="molecule type" value="Genomic_DNA"/>
</dbReference>
<name>A0A8T0H9E8_CERPU</name>
<keyword evidence="5" id="KW-1185">Reference proteome</keyword>
<dbReference type="PANTHER" id="PTHR10353:SF310">
    <property type="entry name" value="BETA-GLUCOSIDASE 42"/>
    <property type="match status" value="1"/>
</dbReference>
<evidence type="ECO:0000256" key="2">
    <source>
        <dbReference type="ARBA" id="ARBA00022801"/>
    </source>
</evidence>
<dbReference type="PANTHER" id="PTHR10353">
    <property type="entry name" value="GLYCOSYL HYDROLASE"/>
    <property type="match status" value="1"/>
</dbReference>
<comment type="similarity">
    <text evidence="1 3">Belongs to the glycosyl hydrolase 1 family.</text>
</comment>
<dbReference type="AlphaFoldDB" id="A0A8T0H9E8"/>
<dbReference type="FunFam" id="3.20.20.80:FF:000020">
    <property type="entry name" value="Beta-glucosidase 12"/>
    <property type="match status" value="1"/>
</dbReference>
<evidence type="ECO:0000256" key="1">
    <source>
        <dbReference type="ARBA" id="ARBA00010838"/>
    </source>
</evidence>
<dbReference type="InterPro" id="IPR001360">
    <property type="entry name" value="Glyco_hydro_1"/>
</dbReference>
<evidence type="ECO:0008006" key="6">
    <source>
        <dbReference type="Google" id="ProtNLM"/>
    </source>
</evidence>
<accession>A0A8T0H9E8</accession>
<sequence length="525" mass="59863">MYKPGEAMEGQEAQSGELDELVVVSKYQQKAMELTTSLHRTHFPDGFVFGAATASYQVEGAYKDGGREMSIWDTFCRTPGKVLDGSNGDVADDQYHKYLEDIDLMRKMNLDAYRFSISWSRILSYRGSKPEVNKEGIAYYNNLIDGLLKKGITPYATLYHWDLPQALYDEYRGWIDRRIVKDFADYAEVCFSAFGDRVKHWMTFNEPQQFSILGHGIGFHAPGRCSDRKLSAEGDSATEPYLVVHHVLLAHATAYEVYKSKFKPTQGGTLGMALDCEWGEPLTNSGADKEAAERHVLFQMGWLLDPIYFGDYPAVMRKNVGDRLPVFTRDEIALLNGSVDFVGVNHYSSRFISDGFDPQSPLNIYPYCDRQVQLSVLRNGSFIGSRAASEWLYIVPWGLGKLLTWITKRYNRPQMFVTENGMDDHDDDAKPRPLQDMLGDTSRIAFYESYLTSVLQAIRDGADVRGYFAWSLLDNFEWAMGYSKRFGLVYVDYKNKQKRYPKASAFWYTQFLSQDCDNRTGLAAS</sequence>
<evidence type="ECO:0000313" key="5">
    <source>
        <dbReference type="Proteomes" id="UP000822688"/>
    </source>
</evidence>
<dbReference type="InterPro" id="IPR017853">
    <property type="entry name" value="GH"/>
</dbReference>
<proteinExistence type="inferred from homology"/>
<dbReference type="PRINTS" id="PR00131">
    <property type="entry name" value="GLHYDRLASE1"/>
</dbReference>
<dbReference type="InterPro" id="IPR033132">
    <property type="entry name" value="GH_1_N_CS"/>
</dbReference>
<gene>
    <name evidence="4" type="ORF">KC19_7G167500</name>
</gene>
<dbReference type="GO" id="GO:0008422">
    <property type="term" value="F:beta-glucosidase activity"/>
    <property type="evidence" value="ECO:0007669"/>
    <property type="project" value="TreeGrafter"/>
</dbReference>
<dbReference type="Proteomes" id="UP000822688">
    <property type="component" value="Chromosome 7"/>
</dbReference>
<dbReference type="Pfam" id="PF00232">
    <property type="entry name" value="Glyco_hydro_1"/>
    <property type="match status" value="1"/>
</dbReference>
<keyword evidence="2" id="KW-0378">Hydrolase</keyword>
<evidence type="ECO:0000256" key="3">
    <source>
        <dbReference type="RuleBase" id="RU003690"/>
    </source>
</evidence>
<dbReference type="SUPFAM" id="SSF51445">
    <property type="entry name" value="(Trans)glycosidases"/>
    <property type="match status" value="1"/>
</dbReference>
<protein>
    <recommendedName>
        <fullName evidence="6">Beta-glucosidase</fullName>
    </recommendedName>
</protein>
<evidence type="ECO:0000313" key="4">
    <source>
        <dbReference type="EMBL" id="KAG0567860.1"/>
    </source>
</evidence>
<dbReference type="GO" id="GO:0005975">
    <property type="term" value="P:carbohydrate metabolic process"/>
    <property type="evidence" value="ECO:0007669"/>
    <property type="project" value="InterPro"/>
</dbReference>
<organism evidence="4 5">
    <name type="scientific">Ceratodon purpureus</name>
    <name type="common">Fire moss</name>
    <name type="synonym">Dicranum purpureum</name>
    <dbReference type="NCBI Taxonomy" id="3225"/>
    <lineage>
        <taxon>Eukaryota</taxon>
        <taxon>Viridiplantae</taxon>
        <taxon>Streptophyta</taxon>
        <taxon>Embryophyta</taxon>
        <taxon>Bryophyta</taxon>
        <taxon>Bryophytina</taxon>
        <taxon>Bryopsida</taxon>
        <taxon>Dicranidae</taxon>
        <taxon>Pseudoditrichales</taxon>
        <taxon>Ditrichaceae</taxon>
        <taxon>Ceratodon</taxon>
    </lineage>
</organism>
<dbReference type="Gene3D" id="3.20.20.80">
    <property type="entry name" value="Glycosidases"/>
    <property type="match status" value="1"/>
</dbReference>
<reference evidence="4" key="1">
    <citation type="submission" date="2020-06" db="EMBL/GenBank/DDBJ databases">
        <title>WGS assembly of Ceratodon purpureus strain R40.</title>
        <authorList>
            <person name="Carey S.B."/>
            <person name="Jenkins J."/>
            <person name="Shu S."/>
            <person name="Lovell J.T."/>
            <person name="Sreedasyam A."/>
            <person name="Maumus F."/>
            <person name="Tiley G.P."/>
            <person name="Fernandez-Pozo N."/>
            <person name="Barry K."/>
            <person name="Chen C."/>
            <person name="Wang M."/>
            <person name="Lipzen A."/>
            <person name="Daum C."/>
            <person name="Saski C.A."/>
            <person name="Payton A.C."/>
            <person name="Mcbreen J.C."/>
            <person name="Conrad R.E."/>
            <person name="Kollar L.M."/>
            <person name="Olsson S."/>
            <person name="Huttunen S."/>
            <person name="Landis J.B."/>
            <person name="Wickett N.J."/>
            <person name="Johnson M.G."/>
            <person name="Rensing S.A."/>
            <person name="Grimwood J."/>
            <person name="Schmutz J."/>
            <person name="Mcdaniel S.F."/>
        </authorList>
    </citation>
    <scope>NUCLEOTIDE SEQUENCE</scope>
    <source>
        <strain evidence="4">R40</strain>
    </source>
</reference>
<dbReference type="PROSITE" id="PS00653">
    <property type="entry name" value="GLYCOSYL_HYDROL_F1_2"/>
    <property type="match status" value="1"/>
</dbReference>